<proteinExistence type="predicted"/>
<feature type="domain" description="F-box" evidence="1">
    <location>
        <begin position="21"/>
        <end position="63"/>
    </location>
</feature>
<dbReference type="InterPro" id="IPR032675">
    <property type="entry name" value="LRR_dom_sf"/>
</dbReference>
<dbReference type="Proteomes" id="UP000554482">
    <property type="component" value="Unassembled WGS sequence"/>
</dbReference>
<organism evidence="2 3">
    <name type="scientific">Thalictrum thalictroides</name>
    <name type="common">Rue-anemone</name>
    <name type="synonym">Anemone thalictroides</name>
    <dbReference type="NCBI Taxonomy" id="46969"/>
    <lineage>
        <taxon>Eukaryota</taxon>
        <taxon>Viridiplantae</taxon>
        <taxon>Streptophyta</taxon>
        <taxon>Embryophyta</taxon>
        <taxon>Tracheophyta</taxon>
        <taxon>Spermatophyta</taxon>
        <taxon>Magnoliopsida</taxon>
        <taxon>Ranunculales</taxon>
        <taxon>Ranunculaceae</taxon>
        <taxon>Thalictroideae</taxon>
        <taxon>Thalictrum</taxon>
    </lineage>
</organism>
<dbReference type="EMBL" id="JABWDY010003946">
    <property type="protein sequence ID" value="KAF5205525.1"/>
    <property type="molecule type" value="Genomic_DNA"/>
</dbReference>
<name>A0A7J6X9Q7_THATH</name>
<dbReference type="InterPro" id="IPR036047">
    <property type="entry name" value="F-box-like_dom_sf"/>
</dbReference>
<evidence type="ECO:0000313" key="2">
    <source>
        <dbReference type="EMBL" id="KAF5205525.1"/>
    </source>
</evidence>
<sequence>MDESIREKFSKSLFVNGVRKWEDLHTDCLVKIFATVDIESLIVHLPLVCKSWYKASLDPLCWKFLDFEYLHLATSFKKLFHTQDLCAKKAIKYAVKSSCGIATEVAFPPSLVYANILQYVLERCPALKSLTLPYKFIDPCLENELICVPKLINKWKNLESLKLSSDYYFEEILTQINIHCKKFVSLTVEAHHVTEQVASAIVTFVPNIKYLEISSFFLHRDDLMLILSGCRKLELLDLNECLGNFNTNDAEIVAMTSHIKRFESGVVKLANIELIEHGHLPLRSSGRNQVTYFDTTAICSIM</sequence>
<dbReference type="OrthoDB" id="1929062at2759"/>
<comment type="caution">
    <text evidence="2">The sequence shown here is derived from an EMBL/GenBank/DDBJ whole genome shotgun (WGS) entry which is preliminary data.</text>
</comment>
<gene>
    <name evidence="2" type="ORF">FRX31_004882</name>
</gene>
<dbReference type="SUPFAM" id="SSF81383">
    <property type="entry name" value="F-box domain"/>
    <property type="match status" value="1"/>
</dbReference>
<keyword evidence="3" id="KW-1185">Reference proteome</keyword>
<protein>
    <submittedName>
        <fullName evidence="2">F-box/LRR-repeat protein</fullName>
    </submittedName>
</protein>
<reference evidence="2 3" key="1">
    <citation type="submission" date="2020-06" db="EMBL/GenBank/DDBJ databases">
        <title>Transcriptomic and genomic resources for Thalictrum thalictroides and T. hernandezii: Facilitating candidate gene discovery in an emerging model plant lineage.</title>
        <authorList>
            <person name="Arias T."/>
            <person name="Riano-Pachon D.M."/>
            <person name="Di Stilio V.S."/>
        </authorList>
    </citation>
    <scope>NUCLEOTIDE SEQUENCE [LARGE SCALE GENOMIC DNA]</scope>
    <source>
        <strain evidence="3">cv. WT478/WT964</strain>
        <tissue evidence="2">Leaves</tissue>
    </source>
</reference>
<dbReference type="PANTHER" id="PTHR38926">
    <property type="entry name" value="F-BOX DOMAIN CONTAINING PROTEIN, EXPRESSED"/>
    <property type="match status" value="1"/>
</dbReference>
<dbReference type="Gene3D" id="1.20.1280.50">
    <property type="match status" value="1"/>
</dbReference>
<evidence type="ECO:0000259" key="1">
    <source>
        <dbReference type="Pfam" id="PF00646"/>
    </source>
</evidence>
<accession>A0A7J6X9Q7</accession>
<dbReference type="SUPFAM" id="SSF52047">
    <property type="entry name" value="RNI-like"/>
    <property type="match status" value="1"/>
</dbReference>
<dbReference type="AlphaFoldDB" id="A0A7J6X9Q7"/>
<dbReference type="PANTHER" id="PTHR38926:SF5">
    <property type="entry name" value="F-BOX AND LEUCINE-RICH REPEAT PROTEIN 6"/>
    <property type="match status" value="1"/>
</dbReference>
<dbReference type="Gene3D" id="3.80.10.10">
    <property type="entry name" value="Ribonuclease Inhibitor"/>
    <property type="match status" value="1"/>
</dbReference>
<dbReference type="Pfam" id="PF00646">
    <property type="entry name" value="F-box"/>
    <property type="match status" value="1"/>
</dbReference>
<evidence type="ECO:0000313" key="3">
    <source>
        <dbReference type="Proteomes" id="UP000554482"/>
    </source>
</evidence>
<dbReference type="InterPro" id="IPR001810">
    <property type="entry name" value="F-box_dom"/>
</dbReference>